<evidence type="ECO:0008006" key="3">
    <source>
        <dbReference type="Google" id="ProtNLM"/>
    </source>
</evidence>
<organism evidence="1 2">
    <name type="scientific">Dunaliella salina</name>
    <name type="common">Green alga</name>
    <name type="synonym">Protococcus salinus</name>
    <dbReference type="NCBI Taxonomy" id="3046"/>
    <lineage>
        <taxon>Eukaryota</taxon>
        <taxon>Viridiplantae</taxon>
        <taxon>Chlorophyta</taxon>
        <taxon>core chlorophytes</taxon>
        <taxon>Chlorophyceae</taxon>
        <taxon>CS clade</taxon>
        <taxon>Chlamydomonadales</taxon>
        <taxon>Dunaliellaceae</taxon>
        <taxon>Dunaliella</taxon>
    </lineage>
</organism>
<protein>
    <recommendedName>
        <fullName evidence="3">Encoded protein</fullName>
    </recommendedName>
</protein>
<comment type="caution">
    <text evidence="1">The sequence shown here is derived from an EMBL/GenBank/DDBJ whole genome shotgun (WGS) entry which is preliminary data.</text>
</comment>
<evidence type="ECO:0000313" key="2">
    <source>
        <dbReference type="Proteomes" id="UP000815325"/>
    </source>
</evidence>
<accession>A0ABQ7GAW7</accession>
<keyword evidence="2" id="KW-1185">Reference proteome</keyword>
<evidence type="ECO:0000313" key="1">
    <source>
        <dbReference type="EMBL" id="KAF5831744.1"/>
    </source>
</evidence>
<reference evidence="1" key="1">
    <citation type="submission" date="2017-08" db="EMBL/GenBank/DDBJ databases">
        <authorList>
            <person name="Polle J.E."/>
            <person name="Barry K."/>
            <person name="Cushman J."/>
            <person name="Schmutz J."/>
            <person name="Tran D."/>
            <person name="Hathwaick L.T."/>
            <person name="Yim W.C."/>
            <person name="Jenkins J."/>
            <person name="Mckie-Krisberg Z.M."/>
            <person name="Prochnik S."/>
            <person name="Lindquist E."/>
            <person name="Dockter R.B."/>
            <person name="Adam C."/>
            <person name="Molina H."/>
            <person name="Bunkerborg J."/>
            <person name="Jin E."/>
            <person name="Buchheim M."/>
            <person name="Magnuson J."/>
        </authorList>
    </citation>
    <scope>NUCLEOTIDE SEQUENCE</scope>
    <source>
        <strain evidence="1">CCAP 19/18</strain>
    </source>
</reference>
<name>A0ABQ7GAW7_DUNSA</name>
<sequence>MPWSITVALRHGHTVLSTRSVNLRFDTLHGAQAVQTGTLSKAGFASPTFWITRKPPAKPSQHQQQHSSSSSNTNSIMCRARIFVFESKLIMHFMATVHAQSQRCLRACGGYGHFALGSASHHTCALGGYGQFALGSASHCTCACCSSSIPSVSI</sequence>
<proteinExistence type="predicted"/>
<dbReference type="Proteomes" id="UP000815325">
    <property type="component" value="Unassembled WGS sequence"/>
</dbReference>
<gene>
    <name evidence="1" type="ORF">DUNSADRAFT_12614</name>
</gene>
<dbReference type="EMBL" id="MU069924">
    <property type="protein sequence ID" value="KAF5831744.1"/>
    <property type="molecule type" value="Genomic_DNA"/>
</dbReference>